<dbReference type="Pfam" id="PF14452">
    <property type="entry name" value="Multi_ubiq"/>
    <property type="match status" value="1"/>
</dbReference>
<dbReference type="OrthoDB" id="8256314at2"/>
<sequence>MAPIENTRIYIDSEPIDVKERRLNGVQLRTLIAPSPENLWLDVADAQDYPIAPTETVAIEPGMRFFTDRPRTIYIDKAPYEVRTAVLTETQLRALPTPAIPDDHGIWKDIPDDLDDPIDTGELVTIISGDRFFTNPLPKKEIRVTVNRRPVVLDGVRQTGASIKKSAIDQGVPIQIDFLLARKNGPKFKPVGDDEHIRVRNDDEFRANDGDDNS</sequence>
<dbReference type="AlphaFoldDB" id="A0A1H4KSN2"/>
<dbReference type="Proteomes" id="UP000183561">
    <property type="component" value="Unassembled WGS sequence"/>
</dbReference>
<dbReference type="EMBL" id="FNSV01000005">
    <property type="protein sequence ID" value="SEB61108.1"/>
    <property type="molecule type" value="Genomic_DNA"/>
</dbReference>
<name>A0A1H4KSN2_9NOCA</name>
<feature type="region of interest" description="Disordered" evidence="1">
    <location>
        <begin position="190"/>
        <end position="214"/>
    </location>
</feature>
<evidence type="ECO:0000313" key="4">
    <source>
        <dbReference type="Proteomes" id="UP000183561"/>
    </source>
</evidence>
<organism evidence="3 4">
    <name type="scientific">Rhodococcus koreensis</name>
    <dbReference type="NCBI Taxonomy" id="99653"/>
    <lineage>
        <taxon>Bacteria</taxon>
        <taxon>Bacillati</taxon>
        <taxon>Actinomycetota</taxon>
        <taxon>Actinomycetes</taxon>
        <taxon>Mycobacteriales</taxon>
        <taxon>Nocardiaceae</taxon>
        <taxon>Rhodococcus</taxon>
    </lineage>
</organism>
<evidence type="ECO:0000259" key="2">
    <source>
        <dbReference type="Pfam" id="PF14452"/>
    </source>
</evidence>
<gene>
    <name evidence="3" type="ORF">SAMN04490239_0856</name>
</gene>
<accession>A0A1H4KSN2</accession>
<reference evidence="4" key="1">
    <citation type="submission" date="2016-10" db="EMBL/GenBank/DDBJ databases">
        <authorList>
            <person name="Varghese N."/>
            <person name="Submissions S."/>
        </authorList>
    </citation>
    <scope>NUCLEOTIDE SEQUENCE [LARGE SCALE GENOMIC DNA]</scope>
    <source>
        <strain evidence="4">DSM 44498</strain>
    </source>
</reference>
<evidence type="ECO:0000256" key="1">
    <source>
        <dbReference type="SAM" id="MobiDB-lite"/>
    </source>
</evidence>
<dbReference type="InterPro" id="IPR027802">
    <property type="entry name" value="Multi-ubiquitin_dom"/>
</dbReference>
<evidence type="ECO:0000313" key="3">
    <source>
        <dbReference type="EMBL" id="SEB61108.1"/>
    </source>
</evidence>
<proteinExistence type="predicted"/>
<keyword evidence="4" id="KW-1185">Reference proteome</keyword>
<dbReference type="RefSeq" id="WP_072948258.1">
    <property type="nucleotide sequence ID" value="NZ_FNSV01000005.1"/>
</dbReference>
<feature type="domain" description="Multi-ubiquitin" evidence="2">
    <location>
        <begin position="8"/>
        <end position="68"/>
    </location>
</feature>
<protein>
    <submittedName>
        <fullName evidence="3">Multiubiquitin</fullName>
    </submittedName>
</protein>